<dbReference type="RefSeq" id="WP_248665103.1">
    <property type="nucleotide sequence ID" value="NZ_JALPRX010000004.1"/>
</dbReference>
<keyword evidence="3" id="KW-1185">Reference proteome</keyword>
<comment type="caution">
    <text evidence="2">The sequence shown here is derived from an EMBL/GenBank/DDBJ whole genome shotgun (WGS) entry which is preliminary data.</text>
</comment>
<dbReference type="EMBL" id="JALPRX010000004">
    <property type="protein sequence ID" value="MCK8782974.1"/>
    <property type="molecule type" value="Genomic_DNA"/>
</dbReference>
<organism evidence="2 3">
    <name type="scientific">Roseomonas acroporae</name>
    <dbReference type="NCBI Taxonomy" id="2937791"/>
    <lineage>
        <taxon>Bacteria</taxon>
        <taxon>Pseudomonadati</taxon>
        <taxon>Pseudomonadota</taxon>
        <taxon>Alphaproteobacteria</taxon>
        <taxon>Acetobacterales</taxon>
        <taxon>Roseomonadaceae</taxon>
        <taxon>Roseomonas</taxon>
    </lineage>
</organism>
<accession>A0A9X1Y2J8</accession>
<dbReference type="Proteomes" id="UP001139516">
    <property type="component" value="Unassembled WGS sequence"/>
</dbReference>
<evidence type="ECO:0000256" key="1">
    <source>
        <dbReference type="SAM" id="MobiDB-lite"/>
    </source>
</evidence>
<gene>
    <name evidence="2" type="ORF">M0638_01085</name>
</gene>
<dbReference type="AlphaFoldDB" id="A0A9X1Y2J8"/>
<feature type="region of interest" description="Disordered" evidence="1">
    <location>
        <begin position="1"/>
        <end position="24"/>
    </location>
</feature>
<proteinExistence type="predicted"/>
<sequence length="172" mass="18177">MARPAPRPPGLRAAAPPRQPDRPRPAFRRTALAALALLPFCAFLLCAGPAAAEDPPARNVQSGVAEIRAIIRQAEACHFPLTDAARRRAAEINAALEAAVPAGSRDRVRATPVPTVPATPELCAERHEDFQDLEDYLTGPRGTDLLTQLTRAQPPTPGGSSPAERAGDGTSR</sequence>
<evidence type="ECO:0000313" key="2">
    <source>
        <dbReference type="EMBL" id="MCK8782974.1"/>
    </source>
</evidence>
<protein>
    <submittedName>
        <fullName evidence="2">Uncharacterized protein</fullName>
    </submittedName>
</protein>
<reference evidence="2" key="1">
    <citation type="submission" date="2022-04" db="EMBL/GenBank/DDBJ databases">
        <title>Roseomonas acroporae sp. nov., isolated from coral Acropora digitifera.</title>
        <authorList>
            <person name="Sun H."/>
        </authorList>
    </citation>
    <scope>NUCLEOTIDE SEQUENCE</scope>
    <source>
        <strain evidence="2">NAR14</strain>
    </source>
</reference>
<feature type="region of interest" description="Disordered" evidence="1">
    <location>
        <begin position="135"/>
        <end position="172"/>
    </location>
</feature>
<evidence type="ECO:0000313" key="3">
    <source>
        <dbReference type="Proteomes" id="UP001139516"/>
    </source>
</evidence>
<name>A0A9X1Y2J8_9PROT</name>